<dbReference type="AlphaFoldDB" id="A0A2S7ST42"/>
<keyword evidence="3" id="KW-1185">Reference proteome</keyword>
<evidence type="ECO:0000256" key="1">
    <source>
        <dbReference type="SAM" id="SignalP"/>
    </source>
</evidence>
<dbReference type="RefSeq" id="WP_105040099.1">
    <property type="nucleotide sequence ID" value="NZ_PPSL01000004.1"/>
</dbReference>
<accession>A0A2S7ST42</accession>
<dbReference type="Proteomes" id="UP000239872">
    <property type="component" value="Unassembled WGS sequence"/>
</dbReference>
<name>A0A2S7ST42_9BACT</name>
<comment type="caution">
    <text evidence="2">The sequence shown here is derived from an EMBL/GenBank/DDBJ whole genome shotgun (WGS) entry which is preliminary data.</text>
</comment>
<evidence type="ECO:0000313" key="3">
    <source>
        <dbReference type="Proteomes" id="UP000239872"/>
    </source>
</evidence>
<feature type="chain" id="PRO_5015454427" description="DUF3943 domain-containing protein" evidence="1">
    <location>
        <begin position="26"/>
        <end position="405"/>
    </location>
</feature>
<evidence type="ECO:0000313" key="2">
    <source>
        <dbReference type="EMBL" id="PQJ10090.1"/>
    </source>
</evidence>
<sequence>MNNTRKIFLLLAFITLFNDSSSAQIKDPQVEAMMTHRVLTCDDIYYNSITLIPQLYRAKKADTADAVNEYWQKNCGMTEASVAFAILHAIEKRTFWEGLNNVYKSPGRGSKPVQEEYYKSNIISYLNSNYDFFNIQYEPWQYKTFYYSAYVEYSNFIRSMAGSLLDMKGLSPVERFLVDYYADPSPFKLTRLTDSVYNGTLIQHAYKKGREFGGFSYGMSVGQWHPLGNLSILGDHVTTGCFIGGRSKGFWFNIPVGLSFGNAPNYYYTKNGDSVYNTNHFFGYLIGLDFGQALYRTRRTELAVIAGMAYEGAEVLYIQDETGDKKDILKNINTLNLNGGLEYKLYLRHVRKTDKYLDSYLALQARYNLVNYKNTGGTDLSGNTLTFSLIWGGYSRSYQKKKFGQ</sequence>
<gene>
    <name evidence="2" type="ORF">CJD36_015445</name>
</gene>
<keyword evidence="1" id="KW-0732">Signal</keyword>
<dbReference type="OrthoDB" id="766929at2"/>
<feature type="signal peptide" evidence="1">
    <location>
        <begin position="1"/>
        <end position="25"/>
    </location>
</feature>
<dbReference type="EMBL" id="PPSL01000004">
    <property type="protein sequence ID" value="PQJ10090.1"/>
    <property type="molecule type" value="Genomic_DNA"/>
</dbReference>
<proteinExistence type="predicted"/>
<evidence type="ECO:0008006" key="4">
    <source>
        <dbReference type="Google" id="ProtNLM"/>
    </source>
</evidence>
<organism evidence="2 3">
    <name type="scientific">Flavipsychrobacter stenotrophus</name>
    <dbReference type="NCBI Taxonomy" id="2077091"/>
    <lineage>
        <taxon>Bacteria</taxon>
        <taxon>Pseudomonadati</taxon>
        <taxon>Bacteroidota</taxon>
        <taxon>Chitinophagia</taxon>
        <taxon>Chitinophagales</taxon>
        <taxon>Chitinophagaceae</taxon>
        <taxon>Flavipsychrobacter</taxon>
    </lineage>
</organism>
<protein>
    <recommendedName>
        <fullName evidence="4">DUF3943 domain-containing protein</fullName>
    </recommendedName>
</protein>
<reference evidence="2 3" key="1">
    <citation type="submission" date="2018-01" db="EMBL/GenBank/DDBJ databases">
        <title>A novel member of the phylum Bacteroidetes isolated from glacier ice.</title>
        <authorList>
            <person name="Liu Q."/>
            <person name="Xin Y.-H."/>
        </authorList>
    </citation>
    <scope>NUCLEOTIDE SEQUENCE [LARGE SCALE GENOMIC DNA]</scope>
    <source>
        <strain evidence="2 3">RB1R16</strain>
    </source>
</reference>